<dbReference type="AlphaFoldDB" id="A0A0S4LN57"/>
<gene>
    <name evidence="1" type="ORF">COMA1_50067</name>
</gene>
<evidence type="ECO:0000313" key="2">
    <source>
        <dbReference type="Proteomes" id="UP000199032"/>
    </source>
</evidence>
<organism evidence="1 2">
    <name type="scientific">Candidatus Nitrospira nitrosa</name>
    <dbReference type="NCBI Taxonomy" id="1742972"/>
    <lineage>
        <taxon>Bacteria</taxon>
        <taxon>Pseudomonadati</taxon>
        <taxon>Nitrospirota</taxon>
        <taxon>Nitrospiria</taxon>
        <taxon>Nitrospirales</taxon>
        <taxon>Nitrospiraceae</taxon>
        <taxon>Nitrospira</taxon>
    </lineage>
</organism>
<evidence type="ECO:0000313" key="1">
    <source>
        <dbReference type="EMBL" id="CUS38366.1"/>
    </source>
</evidence>
<dbReference type="EMBL" id="CZQA01000011">
    <property type="protein sequence ID" value="CUS38366.1"/>
    <property type="molecule type" value="Genomic_DNA"/>
</dbReference>
<dbReference type="STRING" id="1742972.COMA1_50067"/>
<proteinExistence type="predicted"/>
<name>A0A0S4LN57_9BACT</name>
<reference evidence="1 2" key="1">
    <citation type="submission" date="2015-10" db="EMBL/GenBank/DDBJ databases">
        <authorList>
            <person name="Gilbert D.G."/>
        </authorList>
    </citation>
    <scope>NUCLEOTIDE SEQUENCE [LARGE SCALE GENOMIC DNA]</scope>
    <source>
        <strain evidence="1">COMA1</strain>
    </source>
</reference>
<accession>A0A0S4LN57</accession>
<sequence>MSSDPIACALFAPGHLRFPSTRALAESFHKVGGHVRTLPTGHLVFYRPDGRRFLATDPTGHPLHECEWDVSELGVVSLKRARVKLDWGGWVGIVPAGLVNETRVNLATRSNWQRTTPEDLRSLAAKALRVPIEEVRWFYRDEDFSIEPTGLATIRQRKDAFYLLDDGGFETARFMSCMGAMHWEAIDFLPVVELFKSLLPGTGSAVLELIRGLYDDQQQGHSAPRPLRYRGIPPYPSEAAFRLFSTFFTPHSSGTGDPFVDFMNPSKSHVVAWLPADHPPVRYFDERQGVCITMKDGVAQKATLATDTGGLAYVNPLGRRVLPLDRSMRIEGQQMILKDREQETIISLPVGLHVRTAPSFERPMSPVDWRTVFVPEPPALHPREAFGAVLLYPEGHEEISELAAQPFVADYLDDLGEQDREIGRLRSLAERVLIVNGDAVISTCVLFDRPRDYTVRVHYGAYAQRQAQQLWTQCAEINRWDWLPRIRMGAEDVVQESIARHGLYDLLYLWLSYDTFGSLTAIKTTLANAGQALRRGGDAFVVGPVDIPAVLASELWQLCWSESVAALPTFAMHKTILPKARVKTGLTLFHLRRV</sequence>
<protein>
    <submittedName>
        <fullName evidence="1">Uncharacterized protein</fullName>
    </submittedName>
</protein>
<keyword evidence="2" id="KW-1185">Reference proteome</keyword>
<dbReference type="Proteomes" id="UP000199032">
    <property type="component" value="Unassembled WGS sequence"/>
</dbReference>
<dbReference type="RefSeq" id="WP_090750758.1">
    <property type="nucleotide sequence ID" value="NZ_CZQA01000011.1"/>
</dbReference>